<evidence type="ECO:0000256" key="5">
    <source>
        <dbReference type="ARBA" id="ARBA00023239"/>
    </source>
</evidence>
<feature type="compositionally biased region" description="Polar residues" evidence="7">
    <location>
        <begin position="300"/>
        <end position="311"/>
    </location>
</feature>
<evidence type="ECO:0000313" key="9">
    <source>
        <dbReference type="Proteomes" id="UP000011976"/>
    </source>
</evidence>
<comment type="catalytic activity">
    <reaction evidence="6">
        <text>L-glutamine + H2O = L-glutamate + NH4(+)</text>
        <dbReference type="Rhea" id="RHEA:15889"/>
        <dbReference type="ChEBI" id="CHEBI:15377"/>
        <dbReference type="ChEBI" id="CHEBI:28938"/>
        <dbReference type="ChEBI" id="CHEBI:29985"/>
        <dbReference type="ChEBI" id="CHEBI:58359"/>
        <dbReference type="EC" id="3.5.1.2"/>
    </reaction>
</comment>
<feature type="compositionally biased region" description="Basic and acidic residues" evidence="7">
    <location>
        <begin position="312"/>
        <end position="324"/>
    </location>
</feature>
<dbReference type="AlphaFoldDB" id="M9MIM7"/>
<comment type="similarity">
    <text evidence="1">Belongs to the glutaminase PdxT/SNO family.</text>
</comment>
<dbReference type="EMBL" id="DF196790">
    <property type="protein sequence ID" value="GAC77112.1"/>
    <property type="molecule type" value="Genomic_DNA"/>
</dbReference>
<accession>M9MIM7</accession>
<dbReference type="Gene3D" id="3.40.50.880">
    <property type="match status" value="2"/>
</dbReference>
<dbReference type="InterPro" id="IPR002161">
    <property type="entry name" value="PdxT/SNO"/>
</dbReference>
<dbReference type="GO" id="GO:1903600">
    <property type="term" value="C:glutaminase complex"/>
    <property type="evidence" value="ECO:0007669"/>
    <property type="project" value="TreeGrafter"/>
</dbReference>
<sequence length="368" mass="38679">MAGIGVATGAALIANGSSSSSIGSPVSASASASASSSSRTITVGVLAIQGAFREHASHINRLNTLYPLETIRSTLVRTPEQLGECDALIIPGGESTAISLGCERIGLLEPLRKWVRAGKPVWGTCAGMIMLAREASGGKKGGQQLIGGVDVRVGRNGFGTQVDSFETGLEIHGLDKQSEPFNGVFIRAPVVDALLLPTDLERVPVDQPTLVKRVDPATLPEGVPAPLTTSDAVPLTPGEELPSTASEPPVPKLGNADQALRIVVAPPLYDTADPVQSAQKRPPIEILATLPQPVTPPKSPANQPVASTASQRDPRLNLPRRPEHDSQIVALRQGNILMTSFHPELTPDTRLHNLFVAKIVVPYKLAQS</sequence>
<evidence type="ECO:0000256" key="7">
    <source>
        <dbReference type="SAM" id="MobiDB-lite"/>
    </source>
</evidence>
<dbReference type="GO" id="GO:0016829">
    <property type="term" value="F:lyase activity"/>
    <property type="evidence" value="ECO:0007669"/>
    <property type="project" value="UniProtKB-KW"/>
</dbReference>
<dbReference type="PANTHER" id="PTHR31559">
    <property type="entry name" value="PYRIDOXAL 5'-PHOSPHATE SYNTHASE SUBUNIT SNO"/>
    <property type="match status" value="1"/>
</dbReference>
<keyword evidence="4" id="KW-0315">Glutamine amidotransferase</keyword>
<dbReference type="InterPro" id="IPR029062">
    <property type="entry name" value="Class_I_gatase-like"/>
</dbReference>
<dbReference type="SUPFAM" id="SSF52317">
    <property type="entry name" value="Class I glutamine amidotransferase-like"/>
    <property type="match status" value="2"/>
</dbReference>
<organism evidence="8 9">
    <name type="scientific">Pseudozyma antarctica (strain T-34)</name>
    <name type="common">Yeast</name>
    <name type="synonym">Candida antarctica</name>
    <dbReference type="NCBI Taxonomy" id="1151754"/>
    <lineage>
        <taxon>Eukaryota</taxon>
        <taxon>Fungi</taxon>
        <taxon>Dikarya</taxon>
        <taxon>Basidiomycota</taxon>
        <taxon>Ustilaginomycotina</taxon>
        <taxon>Ustilaginomycetes</taxon>
        <taxon>Ustilaginales</taxon>
        <taxon>Ustilaginaceae</taxon>
        <taxon>Moesziomyces</taxon>
    </lineage>
</organism>
<evidence type="ECO:0000256" key="1">
    <source>
        <dbReference type="ARBA" id="ARBA00008345"/>
    </source>
</evidence>
<dbReference type="STRING" id="1151754.M9MIM7"/>
<evidence type="ECO:0000256" key="3">
    <source>
        <dbReference type="ARBA" id="ARBA00022801"/>
    </source>
</evidence>
<dbReference type="PANTHER" id="PTHR31559:SF0">
    <property type="entry name" value="PYRIDOXAL 5'-PHOSPHATE SYNTHASE SUBUNIT SNO1-RELATED"/>
    <property type="match status" value="1"/>
</dbReference>
<dbReference type="EC" id="3.5.1.2" evidence="2"/>
<gene>
    <name evidence="8" type="ORF">PANT_24d00046</name>
</gene>
<proteinExistence type="inferred from homology"/>
<feature type="region of interest" description="Disordered" evidence="7">
    <location>
        <begin position="290"/>
        <end position="324"/>
    </location>
</feature>
<dbReference type="Proteomes" id="UP000011976">
    <property type="component" value="Unassembled WGS sequence"/>
</dbReference>
<evidence type="ECO:0000256" key="6">
    <source>
        <dbReference type="ARBA" id="ARBA00049534"/>
    </source>
</evidence>
<evidence type="ECO:0000256" key="4">
    <source>
        <dbReference type="ARBA" id="ARBA00022962"/>
    </source>
</evidence>
<dbReference type="NCBIfam" id="TIGR03800">
    <property type="entry name" value="PLP_synth_Pdx2"/>
    <property type="match status" value="1"/>
</dbReference>
<keyword evidence="3" id="KW-0378">Hydrolase</keyword>
<dbReference type="CDD" id="cd01749">
    <property type="entry name" value="GATase1_PB"/>
    <property type="match status" value="1"/>
</dbReference>
<dbReference type="GO" id="GO:0042823">
    <property type="term" value="P:pyridoxal phosphate biosynthetic process"/>
    <property type="evidence" value="ECO:0007669"/>
    <property type="project" value="InterPro"/>
</dbReference>
<evidence type="ECO:0000313" key="8">
    <source>
        <dbReference type="EMBL" id="GAC77112.1"/>
    </source>
</evidence>
<dbReference type="OrthoDB" id="2039at2759"/>
<dbReference type="HAMAP" id="MF_01615">
    <property type="entry name" value="PdxT"/>
    <property type="match status" value="1"/>
</dbReference>
<dbReference type="GO" id="GO:0004359">
    <property type="term" value="F:glutaminase activity"/>
    <property type="evidence" value="ECO:0007669"/>
    <property type="project" value="UniProtKB-EC"/>
</dbReference>
<keyword evidence="5" id="KW-0456">Lyase</keyword>
<dbReference type="PROSITE" id="PS01236">
    <property type="entry name" value="PDXT_SNO_1"/>
    <property type="match status" value="1"/>
</dbReference>
<feature type="region of interest" description="Disordered" evidence="7">
    <location>
        <begin position="216"/>
        <end position="253"/>
    </location>
</feature>
<dbReference type="GO" id="GO:0005829">
    <property type="term" value="C:cytosol"/>
    <property type="evidence" value="ECO:0007669"/>
    <property type="project" value="TreeGrafter"/>
</dbReference>
<name>M9MIM7_PSEA3</name>
<protein>
    <recommendedName>
        <fullName evidence="2">glutaminase</fullName>
        <ecNumber evidence="2">3.5.1.2</ecNumber>
    </recommendedName>
</protein>
<dbReference type="PROSITE" id="PS51130">
    <property type="entry name" value="PDXT_SNO_2"/>
    <property type="match status" value="1"/>
</dbReference>
<evidence type="ECO:0000256" key="2">
    <source>
        <dbReference type="ARBA" id="ARBA00012918"/>
    </source>
</evidence>
<dbReference type="GO" id="GO:0008614">
    <property type="term" value="P:pyridoxine metabolic process"/>
    <property type="evidence" value="ECO:0007669"/>
    <property type="project" value="TreeGrafter"/>
</dbReference>
<dbReference type="Pfam" id="PF01174">
    <property type="entry name" value="SNO"/>
    <property type="match status" value="2"/>
</dbReference>
<dbReference type="InterPro" id="IPR021196">
    <property type="entry name" value="PdxT/SNO_CS"/>
</dbReference>
<reference evidence="9" key="1">
    <citation type="journal article" date="2013" name="Genome Announc.">
        <title>Genome sequence of the basidiomycetous yeast Pseudozyma antarctica T-34, a producer of the glycolipid biosurfactants mannosylerythritol lipids.</title>
        <authorList>
            <person name="Morita T."/>
            <person name="Koike H."/>
            <person name="Koyama Y."/>
            <person name="Hagiwara H."/>
            <person name="Ito E."/>
            <person name="Fukuoka T."/>
            <person name="Imura T."/>
            <person name="Machida M."/>
            <person name="Kitamoto D."/>
        </authorList>
    </citation>
    <scope>NUCLEOTIDE SEQUENCE [LARGE SCALE GENOMIC DNA]</scope>
    <source>
        <strain evidence="9">T-34</strain>
    </source>
</reference>